<keyword evidence="3" id="KW-1185">Reference proteome</keyword>
<reference evidence="2 3" key="1">
    <citation type="submission" date="2019-03" db="EMBL/GenBank/DDBJ databases">
        <title>First draft genome of Liparis tanakae, snailfish: a comprehensive survey of snailfish specific genes.</title>
        <authorList>
            <person name="Kim W."/>
            <person name="Song I."/>
            <person name="Jeong J.-H."/>
            <person name="Kim D."/>
            <person name="Kim S."/>
            <person name="Ryu S."/>
            <person name="Song J.Y."/>
            <person name="Lee S.K."/>
        </authorList>
    </citation>
    <scope>NUCLEOTIDE SEQUENCE [LARGE SCALE GENOMIC DNA]</scope>
    <source>
        <tissue evidence="2">Muscle</tissue>
    </source>
</reference>
<feature type="region of interest" description="Disordered" evidence="1">
    <location>
        <begin position="63"/>
        <end position="82"/>
    </location>
</feature>
<gene>
    <name evidence="2" type="ORF">EYF80_036100</name>
</gene>
<comment type="caution">
    <text evidence="2">The sequence shown here is derived from an EMBL/GenBank/DDBJ whole genome shotgun (WGS) entry which is preliminary data.</text>
</comment>
<dbReference type="AlphaFoldDB" id="A0A4Z2GLM0"/>
<evidence type="ECO:0000313" key="3">
    <source>
        <dbReference type="Proteomes" id="UP000314294"/>
    </source>
</evidence>
<evidence type="ECO:0000313" key="2">
    <source>
        <dbReference type="EMBL" id="TNN53694.1"/>
    </source>
</evidence>
<sequence>MHRREEVEYKSIEEEVEYKSIEEEVEYKCIEEKRAMQHRCMMEAVVSSTSSEIQCWCTSSMAPNGITSTDTSRSANARDTMK</sequence>
<evidence type="ECO:0000256" key="1">
    <source>
        <dbReference type="SAM" id="MobiDB-lite"/>
    </source>
</evidence>
<protein>
    <submittedName>
        <fullName evidence="2">Uncharacterized protein</fullName>
    </submittedName>
</protein>
<organism evidence="2 3">
    <name type="scientific">Liparis tanakae</name>
    <name type="common">Tanaka's snailfish</name>
    <dbReference type="NCBI Taxonomy" id="230148"/>
    <lineage>
        <taxon>Eukaryota</taxon>
        <taxon>Metazoa</taxon>
        <taxon>Chordata</taxon>
        <taxon>Craniata</taxon>
        <taxon>Vertebrata</taxon>
        <taxon>Euteleostomi</taxon>
        <taxon>Actinopterygii</taxon>
        <taxon>Neopterygii</taxon>
        <taxon>Teleostei</taxon>
        <taxon>Neoteleostei</taxon>
        <taxon>Acanthomorphata</taxon>
        <taxon>Eupercaria</taxon>
        <taxon>Perciformes</taxon>
        <taxon>Cottioidei</taxon>
        <taxon>Cottales</taxon>
        <taxon>Liparidae</taxon>
        <taxon>Liparis</taxon>
    </lineage>
</organism>
<proteinExistence type="predicted"/>
<accession>A0A4Z2GLM0</accession>
<dbReference type="EMBL" id="SRLO01000508">
    <property type="protein sequence ID" value="TNN53694.1"/>
    <property type="molecule type" value="Genomic_DNA"/>
</dbReference>
<dbReference type="Proteomes" id="UP000314294">
    <property type="component" value="Unassembled WGS sequence"/>
</dbReference>
<name>A0A4Z2GLM0_9TELE</name>